<dbReference type="SUPFAM" id="SSF48366">
    <property type="entry name" value="Ras GEF"/>
    <property type="match status" value="1"/>
</dbReference>
<feature type="compositionally biased region" description="Low complexity" evidence="2">
    <location>
        <begin position="587"/>
        <end position="603"/>
    </location>
</feature>
<dbReference type="InterPro" id="IPR023578">
    <property type="entry name" value="Ras_GEF_dom_sf"/>
</dbReference>
<reference evidence="4" key="1">
    <citation type="submission" date="2020-05" db="EMBL/GenBank/DDBJ databases">
        <title>Phylogenomic resolution of chytrid fungi.</title>
        <authorList>
            <person name="Stajich J.E."/>
            <person name="Amses K."/>
            <person name="Simmons R."/>
            <person name="Seto K."/>
            <person name="Myers J."/>
            <person name="Bonds A."/>
            <person name="Quandt C.A."/>
            <person name="Barry K."/>
            <person name="Liu P."/>
            <person name="Grigoriev I."/>
            <person name="Longcore J.E."/>
            <person name="James T.Y."/>
        </authorList>
    </citation>
    <scope>NUCLEOTIDE SEQUENCE</scope>
    <source>
        <strain evidence="4">JEL0379</strain>
    </source>
</reference>
<dbReference type="Pfam" id="PF00617">
    <property type="entry name" value="RasGEF"/>
    <property type="match status" value="1"/>
</dbReference>
<feature type="compositionally biased region" description="Low complexity" evidence="2">
    <location>
        <begin position="668"/>
        <end position="678"/>
    </location>
</feature>
<dbReference type="AlphaFoldDB" id="A0AAD5TCF2"/>
<dbReference type="Proteomes" id="UP001212152">
    <property type="component" value="Unassembled WGS sequence"/>
</dbReference>
<dbReference type="InterPro" id="IPR001895">
    <property type="entry name" value="RASGEF_cat_dom"/>
</dbReference>
<dbReference type="InterPro" id="IPR036964">
    <property type="entry name" value="RASGEF_cat_dom_sf"/>
</dbReference>
<evidence type="ECO:0000313" key="5">
    <source>
        <dbReference type="Proteomes" id="UP001212152"/>
    </source>
</evidence>
<accession>A0AAD5TCF2</accession>
<proteinExistence type="predicted"/>
<dbReference type="SMART" id="SM00147">
    <property type="entry name" value="RasGEF"/>
    <property type="match status" value="1"/>
</dbReference>
<evidence type="ECO:0000256" key="2">
    <source>
        <dbReference type="SAM" id="MobiDB-lite"/>
    </source>
</evidence>
<evidence type="ECO:0000313" key="4">
    <source>
        <dbReference type="EMBL" id="KAJ3170023.1"/>
    </source>
</evidence>
<keyword evidence="1" id="KW-0344">Guanine-nucleotide releasing factor</keyword>
<comment type="caution">
    <text evidence="4">The sequence shown here is derived from an EMBL/GenBank/DDBJ whole genome shotgun (WGS) entry which is preliminary data.</text>
</comment>
<feature type="region of interest" description="Disordered" evidence="2">
    <location>
        <begin position="405"/>
        <end position="430"/>
    </location>
</feature>
<dbReference type="GO" id="GO:0007264">
    <property type="term" value="P:small GTPase-mediated signal transduction"/>
    <property type="evidence" value="ECO:0007669"/>
    <property type="project" value="InterPro"/>
</dbReference>
<dbReference type="EMBL" id="JADGJQ010000101">
    <property type="protein sequence ID" value="KAJ3170023.1"/>
    <property type="molecule type" value="Genomic_DNA"/>
</dbReference>
<dbReference type="GO" id="GO:0005085">
    <property type="term" value="F:guanyl-nucleotide exchange factor activity"/>
    <property type="evidence" value="ECO:0007669"/>
    <property type="project" value="UniProtKB-KW"/>
</dbReference>
<protein>
    <recommendedName>
        <fullName evidence="3">Ras-GEF domain-containing protein</fullName>
    </recommendedName>
</protein>
<keyword evidence="5" id="KW-1185">Reference proteome</keyword>
<feature type="domain" description="Ras-GEF" evidence="3">
    <location>
        <begin position="189"/>
        <end position="431"/>
    </location>
</feature>
<evidence type="ECO:0000256" key="1">
    <source>
        <dbReference type="PROSITE-ProRule" id="PRU00168"/>
    </source>
</evidence>
<name>A0AAD5TCF2_9FUNG</name>
<organism evidence="4 5">
    <name type="scientific">Geranomyces variabilis</name>
    <dbReference type="NCBI Taxonomy" id="109894"/>
    <lineage>
        <taxon>Eukaryota</taxon>
        <taxon>Fungi</taxon>
        <taxon>Fungi incertae sedis</taxon>
        <taxon>Chytridiomycota</taxon>
        <taxon>Chytridiomycota incertae sedis</taxon>
        <taxon>Chytridiomycetes</taxon>
        <taxon>Spizellomycetales</taxon>
        <taxon>Powellomycetaceae</taxon>
        <taxon>Geranomyces</taxon>
    </lineage>
</organism>
<dbReference type="Gene3D" id="1.10.840.10">
    <property type="entry name" value="Ras guanine-nucleotide exchange factors catalytic domain"/>
    <property type="match status" value="1"/>
</dbReference>
<evidence type="ECO:0000259" key="3">
    <source>
        <dbReference type="PROSITE" id="PS50009"/>
    </source>
</evidence>
<feature type="compositionally biased region" description="Basic residues" evidence="2">
    <location>
        <begin position="712"/>
        <end position="723"/>
    </location>
</feature>
<feature type="compositionally biased region" description="Low complexity" evidence="2">
    <location>
        <begin position="408"/>
        <end position="421"/>
    </location>
</feature>
<dbReference type="PROSITE" id="PS50009">
    <property type="entry name" value="RASGEF_CAT"/>
    <property type="match status" value="1"/>
</dbReference>
<sequence length="777" mass="82768">MDLVNSLYATAAQLHTQRKFKDSFNTYVRASNAALVHFATATEWTGQDVTAKPDGLTELLRLAHQSLDRAEEIVRARGLSIASSSAANAAARTTSLAPVENDRAGAYTVPFPEEVPLIPISPVTQLQWKHGHEFQKATARYQAGQSGDASSDLGKLRRLLEDVRIQRAKVEELQVLTESVATTPITKWRTDELARQIAIVDAELFGKVDVRRDLGRRSSQLGAAAKTCIDFNLYLERVFIYAILSASGSAHGDEAVAARAHVLDTLVSVAHALFYQFRDLNGLCAILRAFESLEIRRLSKTWAALHSKTKEALRDLQASVGGNTGREHLELVAQILEHHYSGGGVLVVVPYLEPFVLDVEDLHNAYSAGMDGDKGEAMLSEIGARSLDEVLATLGLCQGVGRPDPSLGKAGKAAASRSAARQGMSSHGAPVPDDLSALGVGNRGLAHWLLTRVYWSRPELWAFSTDCEVPIRAEELPAEYAELMQKHAETLRAKQEAIYEAEVAGAPEQAEPPFAIAPPVPFAPNPADALSIPDDEDSGVLALLSAMPVVPESFGPGDQLDDDAFTAPSGSTDSQLPPPAPQTFVLTDTSAEPPSASTSTITPSLPPADPTAGSDYMDRYLGPLNEPFPGSDIERELHDVNPATSEIPDVTTEFDPAGMTAFPPPSDPTDTAAALPPSNDVDAPLQTETASEAASMPPPDCDPAENTAATPKSRKKKNKRKQKPAKDSNASDTGASADAPPASGEEGGGEATGEEDSATGGEGNTDDELLRRLNALR</sequence>
<gene>
    <name evidence="4" type="ORF">HDU87_000489</name>
</gene>
<feature type="region of interest" description="Disordered" evidence="2">
    <location>
        <begin position="552"/>
        <end position="777"/>
    </location>
</feature>